<name>A0A8J7RJW3_9BACT</name>
<organism evidence="1 2">
    <name type="scientific">Natronogracilivirga saccharolytica</name>
    <dbReference type="NCBI Taxonomy" id="2812953"/>
    <lineage>
        <taxon>Bacteria</taxon>
        <taxon>Pseudomonadati</taxon>
        <taxon>Balneolota</taxon>
        <taxon>Balneolia</taxon>
        <taxon>Balneolales</taxon>
        <taxon>Cyclonatronaceae</taxon>
        <taxon>Natronogracilivirga</taxon>
    </lineage>
</organism>
<accession>A0A8J7RJW3</accession>
<gene>
    <name evidence="1" type="ORF">NATSA_02335</name>
</gene>
<dbReference type="Proteomes" id="UP000673975">
    <property type="component" value="Unassembled WGS sequence"/>
</dbReference>
<reference evidence="1" key="1">
    <citation type="submission" date="2021-02" db="EMBL/GenBank/DDBJ databases">
        <title>Natronogracilivirga saccharolytica gen. nov. sp. nov. a new anaerobic, haloalkiliphilic carbohydrate-fermenting bacterium from soda lake and proposing of Cyclonatronumiaceae fam. nov. in the phylum Balneolaeota.</title>
        <authorList>
            <person name="Zhilina T.N."/>
            <person name="Sorokin D.Y."/>
            <person name="Zavarzina D.G."/>
            <person name="Toshchakov S.V."/>
            <person name="Kublanov I.V."/>
        </authorList>
    </citation>
    <scope>NUCLEOTIDE SEQUENCE</scope>
    <source>
        <strain evidence="1">Z-1702</strain>
    </source>
</reference>
<comment type="caution">
    <text evidence="1">The sequence shown here is derived from an EMBL/GenBank/DDBJ whole genome shotgun (WGS) entry which is preliminary data.</text>
</comment>
<evidence type="ECO:0000313" key="1">
    <source>
        <dbReference type="EMBL" id="MBP3191493.1"/>
    </source>
</evidence>
<dbReference type="EMBL" id="JAFIDN010000002">
    <property type="protein sequence ID" value="MBP3191493.1"/>
    <property type="molecule type" value="Genomic_DNA"/>
</dbReference>
<keyword evidence="2" id="KW-1185">Reference proteome</keyword>
<dbReference type="Pfam" id="PF18849">
    <property type="entry name" value="baeRF_family7"/>
    <property type="match status" value="1"/>
</dbReference>
<evidence type="ECO:0000313" key="2">
    <source>
        <dbReference type="Proteomes" id="UP000673975"/>
    </source>
</evidence>
<dbReference type="InterPro" id="IPR040837">
    <property type="entry name" value="Bact_RF_family7"/>
</dbReference>
<protein>
    <submittedName>
        <fullName evidence="1">Uncharacterized protein</fullName>
    </submittedName>
</protein>
<sequence>MVTEKTIRDLIQKNGKRKITITLPTEKVGDKRQQNPIRFKNLLNETLQKLTAEGMKEDDANTFLQPAKELLGQPLFWSGMEQGMVVYLAEDYFEIFKVPYDIREMTYVHDHFRITPLMPMISTNGSFCVLAVGQENPRLLRCTRTNVKDITPEDVPESLKTWVGQKPEQQVQFHTGSSEGDGAIYFGHGATEEDHKELVQGFLRDVERPVTKKMKQINDPLVLAGTEPNLPIYKKINKYSRILEDAVDRNPNGISDIQLRDMSWNVVRDYFLSEMYEYMETYREGSSDYISRDLTEVITSTVMGKSAAIFITKDLVRWGKYDEEQHKVFFNNAPANSDLDLMNWLTMKGIETGSKVYILSGEEMPDNSEVAALFRY</sequence>
<dbReference type="RefSeq" id="WP_210510086.1">
    <property type="nucleotide sequence ID" value="NZ_JAFIDN010000002.1"/>
</dbReference>
<dbReference type="AlphaFoldDB" id="A0A8J7RJW3"/>
<proteinExistence type="predicted"/>